<evidence type="ECO:0000259" key="4">
    <source>
        <dbReference type="Pfam" id="PF13863"/>
    </source>
</evidence>
<feature type="compositionally biased region" description="Polar residues" evidence="3">
    <location>
        <begin position="319"/>
        <end position="331"/>
    </location>
</feature>
<dbReference type="AlphaFoldDB" id="A0A6A4VUD2"/>
<dbReference type="Pfam" id="PF13863">
    <property type="entry name" value="DUF4200"/>
    <property type="match status" value="1"/>
</dbReference>
<proteinExistence type="predicted"/>
<feature type="compositionally biased region" description="Polar residues" evidence="3">
    <location>
        <begin position="1"/>
        <end position="14"/>
    </location>
</feature>
<keyword evidence="5" id="KW-0969">Cilium</keyword>
<dbReference type="PANTHER" id="PTHR21683">
    <property type="entry name" value="COILED-COIL DOMAIN-CONTAINING PROTEIN 42 LIKE-2-LIKE-RELATED"/>
    <property type="match status" value="1"/>
</dbReference>
<protein>
    <submittedName>
        <fullName evidence="5">Cilia-and flagella-associated protein 100</fullName>
    </submittedName>
</protein>
<keyword evidence="6" id="KW-1185">Reference proteome</keyword>
<dbReference type="OrthoDB" id="10264063at2759"/>
<keyword evidence="5" id="KW-0282">Flagellum</keyword>
<evidence type="ECO:0000256" key="3">
    <source>
        <dbReference type="SAM" id="MobiDB-lite"/>
    </source>
</evidence>
<feature type="region of interest" description="Disordered" evidence="3">
    <location>
        <begin position="264"/>
        <end position="337"/>
    </location>
</feature>
<accession>A0A6A4VUD2</accession>
<feature type="domain" description="DUF4200" evidence="4">
    <location>
        <begin position="115"/>
        <end position="229"/>
    </location>
</feature>
<evidence type="ECO:0000256" key="2">
    <source>
        <dbReference type="SAM" id="Coils"/>
    </source>
</evidence>
<dbReference type="EMBL" id="VIIS01001343">
    <property type="protein sequence ID" value="KAF0299657.1"/>
    <property type="molecule type" value="Genomic_DNA"/>
</dbReference>
<reference evidence="5 6" key="1">
    <citation type="submission" date="2019-07" db="EMBL/GenBank/DDBJ databases">
        <title>Draft genome assembly of a fouling barnacle, Amphibalanus amphitrite (Darwin, 1854): The first reference genome for Thecostraca.</title>
        <authorList>
            <person name="Kim W."/>
        </authorList>
    </citation>
    <scope>NUCLEOTIDE SEQUENCE [LARGE SCALE GENOMIC DNA]</scope>
    <source>
        <strain evidence="5">SNU_AA5</strain>
        <tissue evidence="5">Soma without cirri and trophi</tissue>
    </source>
</reference>
<feature type="compositionally biased region" description="Polar residues" evidence="3">
    <location>
        <begin position="281"/>
        <end position="298"/>
    </location>
</feature>
<dbReference type="GO" id="GO:0005856">
    <property type="term" value="C:cytoskeleton"/>
    <property type="evidence" value="ECO:0007669"/>
    <property type="project" value="UniProtKB-ARBA"/>
</dbReference>
<keyword evidence="5" id="KW-0966">Cell projection</keyword>
<dbReference type="PANTHER" id="PTHR21683:SF3">
    <property type="entry name" value="CILIA AND FLAGELLA ASSOCIATED PROTEIN 100"/>
    <property type="match status" value="1"/>
</dbReference>
<feature type="region of interest" description="Disordered" evidence="3">
    <location>
        <begin position="1"/>
        <end position="27"/>
    </location>
</feature>
<evidence type="ECO:0000256" key="1">
    <source>
        <dbReference type="ARBA" id="ARBA00023054"/>
    </source>
</evidence>
<feature type="coiled-coil region" evidence="2">
    <location>
        <begin position="387"/>
        <end position="439"/>
    </location>
</feature>
<dbReference type="InterPro" id="IPR025252">
    <property type="entry name" value="DUF4200"/>
</dbReference>
<dbReference type="Proteomes" id="UP000440578">
    <property type="component" value="Unassembled WGS sequence"/>
</dbReference>
<organism evidence="5 6">
    <name type="scientific">Amphibalanus amphitrite</name>
    <name type="common">Striped barnacle</name>
    <name type="synonym">Balanus amphitrite</name>
    <dbReference type="NCBI Taxonomy" id="1232801"/>
    <lineage>
        <taxon>Eukaryota</taxon>
        <taxon>Metazoa</taxon>
        <taxon>Ecdysozoa</taxon>
        <taxon>Arthropoda</taxon>
        <taxon>Crustacea</taxon>
        <taxon>Multicrustacea</taxon>
        <taxon>Cirripedia</taxon>
        <taxon>Thoracica</taxon>
        <taxon>Thoracicalcarea</taxon>
        <taxon>Balanomorpha</taxon>
        <taxon>Balanoidea</taxon>
        <taxon>Balanidae</taxon>
        <taxon>Amphibalaninae</taxon>
        <taxon>Amphibalanus</taxon>
    </lineage>
</organism>
<evidence type="ECO:0000313" key="5">
    <source>
        <dbReference type="EMBL" id="KAF0299657.1"/>
    </source>
</evidence>
<keyword evidence="1 2" id="KW-0175">Coiled coil</keyword>
<gene>
    <name evidence="5" type="primary">CFAP100_0</name>
    <name evidence="5" type="ORF">FJT64_027659</name>
</gene>
<comment type="caution">
    <text evidence="5">The sequence shown here is derived from an EMBL/GenBank/DDBJ whole genome shotgun (WGS) entry which is preliminary data.</text>
</comment>
<evidence type="ECO:0000313" key="6">
    <source>
        <dbReference type="Proteomes" id="UP000440578"/>
    </source>
</evidence>
<dbReference type="InterPro" id="IPR051147">
    <property type="entry name" value="CFAP_domain-containing"/>
</dbReference>
<sequence>MTSAEGTRSRTIQRPQMRVDPEDADNPFVLPANSEVFTFRQQDVQNQKEKKDMQLSMPIYKRQYHQPRITARLPPTPEPEDPQVAQDDAFFRKNLAYTRVAMQNKGVERQTLAEFVQNKKDMFFLQYTINVKREQMTKLDTTVKEEQERLDHDKKKIEKDYQVFDEFLKENDHMAVEAIRLAEDEAKTTLDKVAQIRQINIQIMATKSFIIKLEERFRELRMYRRFLFLLAPAEWRAEREANAQRLRLEREALQLDETASLLSQSGSLLAPEHRQRRRRSNLNTTPSRVSQLAVNSRRATLAPVSSRASNQFSRRKASIQASGAGTPTAANSARASVTTLATVTSVPTARRPSMLPQRTSSCALQDDETAADAELYFSDTQQLFAVFQELEEQNLKLIQNSQETEESLEEMKTSGEVTKERISREVTVLEQQVGLLEEAVRWEEEKSEQLELFCKIFNQGEFKAEEQESALAELNERVTEVYTVILGENQANISTLQMLASLESHIEDMFGYLETVPADRLHAAEKLRDRERRLKLRELKIVQQQQAQAERLRRTRQRAMAEVVRHTGRPLVFRSRPPTPQQLQRKTAKETEEELEEFNYFFGE</sequence>
<name>A0A6A4VUD2_AMPAM</name>